<dbReference type="EMBL" id="JAPQKP010000003">
    <property type="protein sequence ID" value="KAJ5200863.1"/>
    <property type="molecule type" value="Genomic_DNA"/>
</dbReference>
<comment type="caution">
    <text evidence="1">The sequence shown here is derived from an EMBL/GenBank/DDBJ whole genome shotgun (WGS) entry which is preliminary data.</text>
</comment>
<sequence length="97" mass="10675">MPSLGLLGITMEDESFFQVANDGMSTTVDLDSRIIEVDGKTFGFKLSQMESEIFQFGGIASANGLFGKKLLEAINPAKYPLGVGKETVEQLDKRLRW</sequence>
<dbReference type="Proteomes" id="UP001150879">
    <property type="component" value="Unassembled WGS sequence"/>
</dbReference>
<proteinExistence type="predicted"/>
<reference evidence="1" key="2">
    <citation type="journal article" date="2023" name="IMA Fungus">
        <title>Comparative genomic study of the Penicillium genus elucidates a diverse pangenome and 15 lateral gene transfer events.</title>
        <authorList>
            <person name="Petersen C."/>
            <person name="Sorensen T."/>
            <person name="Nielsen M.R."/>
            <person name="Sondergaard T.E."/>
            <person name="Sorensen J.L."/>
            <person name="Fitzpatrick D.A."/>
            <person name="Frisvad J.C."/>
            <person name="Nielsen K.L."/>
        </authorList>
    </citation>
    <scope>NUCLEOTIDE SEQUENCE</scope>
    <source>
        <strain evidence="1">IBT 16849</strain>
    </source>
</reference>
<evidence type="ECO:0000313" key="2">
    <source>
        <dbReference type="Proteomes" id="UP001150879"/>
    </source>
</evidence>
<protein>
    <submittedName>
        <fullName evidence="1">Aconitase/3-isopropylmalate dehydratase large subunit alpha/beta/alpha</fullName>
    </submittedName>
</protein>
<gene>
    <name evidence="1" type="ORF">N7472_006067</name>
</gene>
<accession>A0A9W9MGH9</accession>
<keyword evidence="2" id="KW-1185">Reference proteome</keyword>
<organism evidence="1 2">
    <name type="scientific">Penicillium cf. griseofulvum</name>
    <dbReference type="NCBI Taxonomy" id="2972120"/>
    <lineage>
        <taxon>Eukaryota</taxon>
        <taxon>Fungi</taxon>
        <taxon>Dikarya</taxon>
        <taxon>Ascomycota</taxon>
        <taxon>Pezizomycotina</taxon>
        <taxon>Eurotiomycetes</taxon>
        <taxon>Eurotiomycetidae</taxon>
        <taxon>Eurotiales</taxon>
        <taxon>Aspergillaceae</taxon>
        <taxon>Penicillium</taxon>
    </lineage>
</organism>
<reference evidence="1" key="1">
    <citation type="submission" date="2022-11" db="EMBL/GenBank/DDBJ databases">
        <authorList>
            <person name="Petersen C."/>
        </authorList>
    </citation>
    <scope>NUCLEOTIDE SEQUENCE</scope>
    <source>
        <strain evidence="1">IBT 16849</strain>
    </source>
</reference>
<evidence type="ECO:0000313" key="1">
    <source>
        <dbReference type="EMBL" id="KAJ5200863.1"/>
    </source>
</evidence>
<dbReference type="AlphaFoldDB" id="A0A9W9MGH9"/>
<name>A0A9W9MGH9_9EURO</name>